<dbReference type="HOGENOM" id="CLU_175257_0_0_2"/>
<dbReference type="RefSeq" id="WP_048040203.1">
    <property type="nucleotide sequence ID" value="NZ_CP009511.1"/>
</dbReference>
<organism evidence="1 2">
    <name type="scientific">Methanosarcina mazei SarPi</name>
    <dbReference type="NCBI Taxonomy" id="1434115"/>
    <lineage>
        <taxon>Archaea</taxon>
        <taxon>Methanobacteriati</taxon>
        <taxon>Methanobacteriota</taxon>
        <taxon>Stenosarchaea group</taxon>
        <taxon>Methanomicrobia</taxon>
        <taxon>Methanosarcinales</taxon>
        <taxon>Methanosarcinaceae</taxon>
        <taxon>Methanosarcina</taxon>
    </lineage>
</organism>
<dbReference type="PATRIC" id="fig|1434115.4.peg.3349"/>
<proteinExistence type="predicted"/>
<protein>
    <recommendedName>
        <fullName evidence="3">DUF3467 domain-containing protein</fullName>
    </recommendedName>
</protein>
<dbReference type="Proteomes" id="UP000033116">
    <property type="component" value="Chromosome"/>
</dbReference>
<evidence type="ECO:0000313" key="1">
    <source>
        <dbReference type="EMBL" id="AKB62610.1"/>
    </source>
</evidence>
<dbReference type="EMBL" id="CP009511">
    <property type="protein sequence ID" value="AKB62610.1"/>
    <property type="molecule type" value="Genomic_DNA"/>
</dbReference>
<dbReference type="AlphaFoldDB" id="A0A0E3RDG5"/>
<sequence>MITEEENGEIIKEEETEKKNKISVYRTPLFTKLYATNLRVSPTDVDLRIEFFNEKIETEEELIFYSDALAMLTPEAAKKLFIELKKAIEKYEIENGEISIKEKRKNCEFADE</sequence>
<dbReference type="Pfam" id="PF11950">
    <property type="entry name" value="DUF3467"/>
    <property type="match status" value="1"/>
</dbReference>
<evidence type="ECO:0008006" key="3">
    <source>
        <dbReference type="Google" id="ProtNLM"/>
    </source>
</evidence>
<dbReference type="GeneID" id="24865914"/>
<reference evidence="1 2" key="1">
    <citation type="submission" date="2014-07" db="EMBL/GenBank/DDBJ databases">
        <title>Methanogenic archaea and the global carbon cycle.</title>
        <authorList>
            <person name="Henriksen J.R."/>
            <person name="Luke J."/>
            <person name="Reinhart S."/>
            <person name="Benedict M.N."/>
            <person name="Youngblut N.D."/>
            <person name="Metcalf M.E."/>
            <person name="Whitaker R.J."/>
            <person name="Metcalf W.W."/>
        </authorList>
    </citation>
    <scope>NUCLEOTIDE SEQUENCE [LARGE SCALE GENOMIC DNA]</scope>
    <source>
        <strain evidence="1 2">SarPi</strain>
    </source>
</reference>
<evidence type="ECO:0000313" key="2">
    <source>
        <dbReference type="Proteomes" id="UP000033116"/>
    </source>
</evidence>
<dbReference type="InterPro" id="IPR021857">
    <property type="entry name" value="DUF3467"/>
</dbReference>
<accession>A0A0E3RDG5</accession>
<name>A0A0E3RDG5_METMZ</name>
<gene>
    <name evidence="1" type="ORF">MSMAP_2625</name>
</gene>